<accession>A0ACC1APM2</accession>
<protein>
    <submittedName>
        <fullName evidence="1">Uncharacterized protein</fullName>
    </submittedName>
</protein>
<organism evidence="1 2">
    <name type="scientific">Pistacia atlantica</name>
    <dbReference type="NCBI Taxonomy" id="434234"/>
    <lineage>
        <taxon>Eukaryota</taxon>
        <taxon>Viridiplantae</taxon>
        <taxon>Streptophyta</taxon>
        <taxon>Embryophyta</taxon>
        <taxon>Tracheophyta</taxon>
        <taxon>Spermatophyta</taxon>
        <taxon>Magnoliopsida</taxon>
        <taxon>eudicotyledons</taxon>
        <taxon>Gunneridae</taxon>
        <taxon>Pentapetalae</taxon>
        <taxon>rosids</taxon>
        <taxon>malvids</taxon>
        <taxon>Sapindales</taxon>
        <taxon>Anacardiaceae</taxon>
        <taxon>Pistacia</taxon>
    </lineage>
</organism>
<sequence length="961" mass="110440">MPVEPLTATQTVVAGADFAIKQGTGILSYLTRKYGYVKRMQENYDKLMKEYNKLCAQEEDVRNKLERNETEVEETNECKHWRNEVKKIKDDINELKTEYLKVSKCFCGLCPFCYLLNLGRRIVEKIGDVVSLREERGKISILIIKKAPAPHIRNPTNRSSEFQSIDGNLKMLREYLRNENIKTIGLRGPIGVGKTTIMNCLQQEMEKCNDFEIVFWVSVGRRKNIEGYIQKELLKRLKIKLKNFSEEERKSMLYNQLKKYKSYLLLLDEVFSNIDLEKVGINDEQNGKVVFASRYIDVCEHGDEEIEVKRLSSMDAQNMFWEIVGVHLKDNPHIKTEAELIIKFCSGMPFLIKMIGNNLATKIRCQPTNADIVAIWRNTKHKLYSPTGKLKQELGEVYKLLQVEMEELSEDEKPCFLYLANFPAGHELHMDYIIECWRAEQFLNEFKKLGEARDEGRDILLNFVNKSLLEKGTKMGRYKMFEFYQRLAFRFAKHNENNYVQEREMVREIKWEDATRISMFGDLCRPCLPDKPNSERILTLLLQEINSLAKFPGSFFVHMAALQLLDLYKTKIKTLPPSISSLRNLKAMFMKNCDQLIELCAEVGELRSLEILDIRYTGIYNLPMEIGKLTALKCLRVSFKKDIGNQNHVDGASREMISSDVIARLHSLEELGIVVDPTDGSGSTLWNGNNAWQGERLRSFSIVVGPQQGNSPTEIDVSEWSSEKRLRFSAGEAFPDAILKILKQAFSFELIAHKAPNLSVFSADNLEGLQSCTIEDCPEMISIIDSDLVSGVPFQCLTELHLDRLPKLMHIWKGAIVSGSLNMLKTLTLKGCHVLEFLFSQEVVAHLKELQYLQIEECLAIKEIIKDESIVDSTAFSKLKNLELINLPLLSTICHDVSIKWNALETLKINTCVKLTNFPSTFRTAEKLRGIHCSPDLWNQLVWPNDGDVTKDHLQKLHRPL</sequence>
<dbReference type="Proteomes" id="UP001164250">
    <property type="component" value="Chromosome 9"/>
</dbReference>
<evidence type="ECO:0000313" key="2">
    <source>
        <dbReference type="Proteomes" id="UP001164250"/>
    </source>
</evidence>
<gene>
    <name evidence="1" type="ORF">Patl1_32826</name>
</gene>
<dbReference type="EMBL" id="CM047905">
    <property type="protein sequence ID" value="KAJ0088639.1"/>
    <property type="molecule type" value="Genomic_DNA"/>
</dbReference>
<keyword evidence="2" id="KW-1185">Reference proteome</keyword>
<reference evidence="2" key="1">
    <citation type="journal article" date="2023" name="G3 (Bethesda)">
        <title>Genome assembly and association tests identify interacting loci associated with vigor, precocity, and sex in interspecific pistachio rootstocks.</title>
        <authorList>
            <person name="Palmer W."/>
            <person name="Jacygrad E."/>
            <person name="Sagayaradj S."/>
            <person name="Cavanaugh K."/>
            <person name="Han R."/>
            <person name="Bertier L."/>
            <person name="Beede B."/>
            <person name="Kafkas S."/>
            <person name="Golino D."/>
            <person name="Preece J."/>
            <person name="Michelmore R."/>
        </authorList>
    </citation>
    <scope>NUCLEOTIDE SEQUENCE [LARGE SCALE GENOMIC DNA]</scope>
</reference>
<proteinExistence type="predicted"/>
<comment type="caution">
    <text evidence="1">The sequence shown here is derived from an EMBL/GenBank/DDBJ whole genome shotgun (WGS) entry which is preliminary data.</text>
</comment>
<name>A0ACC1APM2_9ROSI</name>
<evidence type="ECO:0000313" key="1">
    <source>
        <dbReference type="EMBL" id="KAJ0088639.1"/>
    </source>
</evidence>